<keyword evidence="7" id="KW-0460">Magnesium</keyword>
<dbReference type="Proteomes" id="UP000663872">
    <property type="component" value="Unassembled WGS sequence"/>
</dbReference>
<evidence type="ECO:0000313" key="13">
    <source>
        <dbReference type="EMBL" id="CAF4310158.1"/>
    </source>
</evidence>
<evidence type="ECO:0000313" key="15">
    <source>
        <dbReference type="EMBL" id="CAF4555898.1"/>
    </source>
</evidence>
<dbReference type="GO" id="GO:0005737">
    <property type="term" value="C:cytoplasm"/>
    <property type="evidence" value="ECO:0007669"/>
    <property type="project" value="InterPro"/>
</dbReference>
<evidence type="ECO:0000256" key="8">
    <source>
        <dbReference type="ARBA" id="ARBA00023080"/>
    </source>
</evidence>
<dbReference type="PANTHER" id="PTHR13045:SF0">
    <property type="entry name" value="7-METHYLGUANOSINE PHOSPHATE-SPECIFIC 5'-NUCLEOTIDASE"/>
    <property type="match status" value="1"/>
</dbReference>
<reference evidence="10" key="1">
    <citation type="submission" date="2021-02" db="EMBL/GenBank/DDBJ databases">
        <authorList>
            <person name="Nowell W R."/>
        </authorList>
    </citation>
    <scope>NUCLEOTIDE SEQUENCE</scope>
</reference>
<dbReference type="GO" id="GO:0000166">
    <property type="term" value="F:nucleotide binding"/>
    <property type="evidence" value="ECO:0007669"/>
    <property type="project" value="UniProtKB-KW"/>
</dbReference>
<comment type="catalytic activity">
    <reaction evidence="1">
        <text>a ribonucleoside 5'-phosphate + H2O = a ribonucleoside + phosphate</text>
        <dbReference type="Rhea" id="RHEA:12484"/>
        <dbReference type="ChEBI" id="CHEBI:15377"/>
        <dbReference type="ChEBI" id="CHEBI:18254"/>
        <dbReference type="ChEBI" id="CHEBI:43474"/>
        <dbReference type="ChEBI" id="CHEBI:58043"/>
        <dbReference type="EC" id="3.1.3.5"/>
    </reaction>
</comment>
<evidence type="ECO:0000256" key="7">
    <source>
        <dbReference type="ARBA" id="ARBA00022842"/>
    </source>
</evidence>
<comment type="caution">
    <text evidence="10">The sequence shown here is derived from an EMBL/GenBank/DDBJ whole genome shotgun (WGS) entry which is preliminary data.</text>
</comment>
<dbReference type="InterPro" id="IPR023214">
    <property type="entry name" value="HAD_sf"/>
</dbReference>
<dbReference type="OrthoDB" id="10014216at2759"/>
<evidence type="ECO:0000313" key="16">
    <source>
        <dbReference type="Proteomes" id="UP000663825"/>
    </source>
</evidence>
<dbReference type="EMBL" id="CAJNYD010000507">
    <property type="protein sequence ID" value="CAF3267060.1"/>
    <property type="molecule type" value="Genomic_DNA"/>
</dbReference>
<dbReference type="Proteomes" id="UP000663833">
    <property type="component" value="Unassembled WGS sequence"/>
</dbReference>
<dbReference type="EC" id="3.1.3.5" evidence="3"/>
<dbReference type="SFLD" id="SFLDG01128">
    <property type="entry name" value="C1.4:_5'-Nucleotidase_Like"/>
    <property type="match status" value="1"/>
</dbReference>
<evidence type="ECO:0000256" key="3">
    <source>
        <dbReference type="ARBA" id="ARBA00012643"/>
    </source>
</evidence>
<protein>
    <recommendedName>
        <fullName evidence="3">5'-nucleotidase</fullName>
        <ecNumber evidence="3">3.1.3.5</ecNumber>
    </recommendedName>
</protein>
<dbReference type="Pfam" id="PF05822">
    <property type="entry name" value="UMPH-1"/>
    <property type="match status" value="1"/>
</dbReference>
<evidence type="ECO:0000256" key="6">
    <source>
        <dbReference type="ARBA" id="ARBA00022801"/>
    </source>
</evidence>
<dbReference type="Proteomes" id="UP000663848">
    <property type="component" value="Unassembled WGS sequence"/>
</dbReference>
<dbReference type="PANTHER" id="PTHR13045">
    <property type="entry name" value="5'-NUCLEOTIDASE"/>
    <property type="match status" value="1"/>
</dbReference>
<dbReference type="InterPro" id="IPR036412">
    <property type="entry name" value="HAD-like_sf"/>
</dbReference>
<dbReference type="GO" id="GO:0000287">
    <property type="term" value="F:magnesium ion binding"/>
    <property type="evidence" value="ECO:0007669"/>
    <property type="project" value="InterPro"/>
</dbReference>
<evidence type="ECO:0000256" key="1">
    <source>
        <dbReference type="ARBA" id="ARBA00000815"/>
    </source>
</evidence>
<dbReference type="Proteomes" id="UP000663869">
    <property type="component" value="Unassembled WGS sequence"/>
</dbReference>
<organism evidence="10 16">
    <name type="scientific">Rotaria socialis</name>
    <dbReference type="NCBI Taxonomy" id="392032"/>
    <lineage>
        <taxon>Eukaryota</taxon>
        <taxon>Metazoa</taxon>
        <taxon>Spiralia</taxon>
        <taxon>Gnathifera</taxon>
        <taxon>Rotifera</taxon>
        <taxon>Eurotatoria</taxon>
        <taxon>Bdelloidea</taxon>
        <taxon>Philodinida</taxon>
        <taxon>Philodinidae</taxon>
        <taxon>Rotaria</taxon>
    </lineage>
</organism>
<dbReference type="SUPFAM" id="SSF56784">
    <property type="entry name" value="HAD-like"/>
    <property type="match status" value="1"/>
</dbReference>
<evidence type="ECO:0000313" key="10">
    <source>
        <dbReference type="EMBL" id="CAF3296438.1"/>
    </source>
</evidence>
<evidence type="ECO:0000313" key="11">
    <source>
        <dbReference type="EMBL" id="CAF3350357.1"/>
    </source>
</evidence>
<dbReference type="EMBL" id="CAJOBQ010001008">
    <property type="protein sequence ID" value="CAF4444868.1"/>
    <property type="molecule type" value="Genomic_DNA"/>
</dbReference>
<dbReference type="EMBL" id="CAJNYT010000451">
    <property type="protein sequence ID" value="CAF3350357.1"/>
    <property type="molecule type" value="Genomic_DNA"/>
</dbReference>
<dbReference type="GO" id="GO:0009117">
    <property type="term" value="P:nucleotide metabolic process"/>
    <property type="evidence" value="ECO:0007669"/>
    <property type="project" value="UniProtKB-KW"/>
</dbReference>
<evidence type="ECO:0000256" key="4">
    <source>
        <dbReference type="ARBA" id="ARBA00022723"/>
    </source>
</evidence>
<accession>A0A817S9A5</accession>
<dbReference type="EMBL" id="CAJOBR010000874">
    <property type="protein sequence ID" value="CAF4555898.1"/>
    <property type="molecule type" value="Genomic_DNA"/>
</dbReference>
<comment type="similarity">
    <text evidence="2">Belongs to the pyrimidine 5'-nucleotidase family.</text>
</comment>
<dbReference type="AlphaFoldDB" id="A0A817S9A5"/>
<evidence type="ECO:0000313" key="12">
    <source>
        <dbReference type="EMBL" id="CAF3504823.1"/>
    </source>
</evidence>
<dbReference type="Proteomes" id="UP000663825">
    <property type="component" value="Unassembled WGS sequence"/>
</dbReference>
<keyword evidence="5" id="KW-0547">Nucleotide-binding</keyword>
<name>A0A817S9A5_9BILA</name>
<dbReference type="Proteomes" id="UP000663851">
    <property type="component" value="Unassembled WGS sequence"/>
</dbReference>
<dbReference type="EMBL" id="CAJOBO010000912">
    <property type="protein sequence ID" value="CAF4310158.1"/>
    <property type="molecule type" value="Genomic_DNA"/>
</dbReference>
<dbReference type="SFLD" id="SFLDS00003">
    <property type="entry name" value="Haloacid_Dehalogenase"/>
    <property type="match status" value="1"/>
</dbReference>
<keyword evidence="6" id="KW-0378">Hydrolase</keyword>
<sequence length="299" mass="34349">MNFIENLLKNNSHVHVHNDKLAYVEQTIRSLISDGRKMLHVVADFDYTLTMYEKDAVILPSTFAVIESDDRVKLPDGSLLRVQADQLRSYYQSIEHDVCMNIDEKIPHMIEWWRKAQALLLLSNLNQPMIRALVYKSKLELKKGVKEFITELLRSETPILVFSAGLGDVIEIFLEKEIPEFALNHELSQIISNFIQYDTNGNLVAFSKKLIHSFNKNEHEIHDTPYFKSILNRPNVILLGDTLGDVGMIAGMKNLKQILKIGFLNRSTPEKLEVYKSAYDIVVSDDQTFDIPNFILKAI</sequence>
<dbReference type="InterPro" id="IPR006434">
    <property type="entry name" value="Pyrimidine_nucleotidase_eu"/>
</dbReference>
<dbReference type="EMBL" id="CAJNXB010003100">
    <property type="protein sequence ID" value="CAF3296438.1"/>
    <property type="molecule type" value="Genomic_DNA"/>
</dbReference>
<evidence type="ECO:0000313" key="14">
    <source>
        <dbReference type="EMBL" id="CAF4444868.1"/>
    </source>
</evidence>
<keyword evidence="4" id="KW-0479">Metal-binding</keyword>
<dbReference type="Proteomes" id="UP000663862">
    <property type="component" value="Unassembled WGS sequence"/>
</dbReference>
<evidence type="ECO:0000313" key="9">
    <source>
        <dbReference type="EMBL" id="CAF3267060.1"/>
    </source>
</evidence>
<dbReference type="GO" id="GO:0008253">
    <property type="term" value="F:5'-nucleotidase activity"/>
    <property type="evidence" value="ECO:0007669"/>
    <property type="project" value="UniProtKB-EC"/>
</dbReference>
<dbReference type="Gene3D" id="1.10.150.340">
    <property type="entry name" value="Pyrimidine 5'-nucleotidase (UMPH-1), N-terminal domain"/>
    <property type="match status" value="1"/>
</dbReference>
<keyword evidence="8" id="KW-0546">Nucleotide metabolism</keyword>
<gene>
    <name evidence="12" type="ORF">FME351_LOCUS17006</name>
    <name evidence="11" type="ORF">GRG538_LOCUS5466</name>
    <name evidence="13" type="ORF">HFQ381_LOCUS14118</name>
    <name evidence="9" type="ORF">LUA448_LOCUS5740</name>
    <name evidence="15" type="ORF">QYT958_LOCUS8645</name>
    <name evidence="10" type="ORF">TIS948_LOCUS17958</name>
    <name evidence="14" type="ORF">TSG867_LOCUS16496</name>
</gene>
<proteinExistence type="inferred from homology"/>
<dbReference type="EMBL" id="CAJNYU010002094">
    <property type="protein sequence ID" value="CAF3504823.1"/>
    <property type="molecule type" value="Genomic_DNA"/>
</dbReference>
<evidence type="ECO:0000256" key="5">
    <source>
        <dbReference type="ARBA" id="ARBA00022741"/>
    </source>
</evidence>
<evidence type="ECO:0000256" key="2">
    <source>
        <dbReference type="ARBA" id="ARBA00008389"/>
    </source>
</evidence>
<dbReference type="Gene3D" id="3.40.50.1000">
    <property type="entry name" value="HAD superfamily/HAD-like"/>
    <property type="match status" value="1"/>
</dbReference>